<dbReference type="AlphaFoldDB" id="A0A9D9HZX0"/>
<reference evidence="1" key="1">
    <citation type="submission" date="2020-10" db="EMBL/GenBank/DDBJ databases">
        <authorList>
            <person name="Gilroy R."/>
        </authorList>
    </citation>
    <scope>NUCLEOTIDE SEQUENCE</scope>
    <source>
        <strain evidence="1">E3-2379</strain>
    </source>
</reference>
<protein>
    <submittedName>
        <fullName evidence="1">Uncharacterized protein</fullName>
    </submittedName>
</protein>
<sequence>MKRTSVEILDFYDEEVIKLIVEKYAFEPMVALRRFLASETYKMLSNAELEMWEFAPAAIFDMWENEQITGDPRNSLYLRRDGHV</sequence>
<reference evidence="1" key="2">
    <citation type="journal article" date="2021" name="PeerJ">
        <title>Extensive microbial diversity within the chicken gut microbiome revealed by metagenomics and culture.</title>
        <authorList>
            <person name="Gilroy R."/>
            <person name="Ravi A."/>
            <person name="Getino M."/>
            <person name="Pursley I."/>
            <person name="Horton D.L."/>
            <person name="Alikhan N.F."/>
            <person name="Baker D."/>
            <person name="Gharbi K."/>
            <person name="Hall N."/>
            <person name="Watson M."/>
            <person name="Adriaenssens E.M."/>
            <person name="Foster-Nyarko E."/>
            <person name="Jarju S."/>
            <person name="Secka A."/>
            <person name="Antonio M."/>
            <person name="Oren A."/>
            <person name="Chaudhuri R.R."/>
            <person name="La Ragione R."/>
            <person name="Hildebrand F."/>
            <person name="Pallen M.J."/>
        </authorList>
    </citation>
    <scope>NUCLEOTIDE SEQUENCE</scope>
    <source>
        <strain evidence="1">E3-2379</strain>
    </source>
</reference>
<comment type="caution">
    <text evidence="1">The sequence shown here is derived from an EMBL/GenBank/DDBJ whole genome shotgun (WGS) entry which is preliminary data.</text>
</comment>
<evidence type="ECO:0000313" key="1">
    <source>
        <dbReference type="EMBL" id="MBO8463002.1"/>
    </source>
</evidence>
<dbReference type="EMBL" id="JADIML010000101">
    <property type="protein sequence ID" value="MBO8463002.1"/>
    <property type="molecule type" value="Genomic_DNA"/>
</dbReference>
<accession>A0A9D9HZX0</accession>
<dbReference type="Proteomes" id="UP000823618">
    <property type="component" value="Unassembled WGS sequence"/>
</dbReference>
<organism evidence="1 2">
    <name type="scientific">Candidatus Scybalomonas excrementavium</name>
    <dbReference type="NCBI Taxonomy" id="2840943"/>
    <lineage>
        <taxon>Bacteria</taxon>
        <taxon>Bacillati</taxon>
        <taxon>Bacillota</taxon>
        <taxon>Clostridia</taxon>
        <taxon>Lachnospirales</taxon>
        <taxon>Lachnospiraceae</taxon>
        <taxon>Lachnospiraceae incertae sedis</taxon>
        <taxon>Candidatus Scybalomonas</taxon>
    </lineage>
</organism>
<evidence type="ECO:0000313" key="2">
    <source>
        <dbReference type="Proteomes" id="UP000823618"/>
    </source>
</evidence>
<name>A0A9D9HZX0_9FIRM</name>
<proteinExistence type="predicted"/>
<gene>
    <name evidence="1" type="ORF">IAC13_03620</name>
</gene>